<reference evidence="2" key="1">
    <citation type="journal article" date="2022" name="Mol. Ecol. Resour.">
        <title>The genomes of chicory, endive, great burdock and yacon provide insights into Asteraceae palaeo-polyploidization history and plant inulin production.</title>
        <authorList>
            <person name="Fan W."/>
            <person name="Wang S."/>
            <person name="Wang H."/>
            <person name="Wang A."/>
            <person name="Jiang F."/>
            <person name="Liu H."/>
            <person name="Zhao H."/>
            <person name="Xu D."/>
            <person name="Zhang Y."/>
        </authorList>
    </citation>
    <scope>NUCLEOTIDE SEQUENCE [LARGE SCALE GENOMIC DNA]</scope>
    <source>
        <strain evidence="2">cv. Yunnan</strain>
    </source>
</reference>
<organism evidence="1 2">
    <name type="scientific">Smallanthus sonchifolius</name>
    <dbReference type="NCBI Taxonomy" id="185202"/>
    <lineage>
        <taxon>Eukaryota</taxon>
        <taxon>Viridiplantae</taxon>
        <taxon>Streptophyta</taxon>
        <taxon>Embryophyta</taxon>
        <taxon>Tracheophyta</taxon>
        <taxon>Spermatophyta</taxon>
        <taxon>Magnoliopsida</taxon>
        <taxon>eudicotyledons</taxon>
        <taxon>Gunneridae</taxon>
        <taxon>Pentapetalae</taxon>
        <taxon>asterids</taxon>
        <taxon>campanulids</taxon>
        <taxon>Asterales</taxon>
        <taxon>Asteraceae</taxon>
        <taxon>Asteroideae</taxon>
        <taxon>Heliantheae alliance</taxon>
        <taxon>Millerieae</taxon>
        <taxon>Smallanthus</taxon>
    </lineage>
</organism>
<proteinExistence type="predicted"/>
<evidence type="ECO:0000313" key="2">
    <source>
        <dbReference type="Proteomes" id="UP001056120"/>
    </source>
</evidence>
<protein>
    <submittedName>
        <fullName evidence="1">Uncharacterized protein</fullName>
    </submittedName>
</protein>
<sequence>MNFNMNDQNNNRLLRFRSAPSFVLQSFVNDSFVSESLQDLQEEVDLKPNLISGFSNQPPLSSETGANLFRQNSSPAGLFSNVNHPNGYGGMRGYRLGNVGNSGEISPSTSILKRQLSSGSGVGVTSLGILPRISEIEPDTIDPGVLNESSDYPFGSWEHEPTSQFIDNFTGLKRELNPSNGDNAGNHQPMLSHHLSLPKTSAEMAAVEKLLHFQDSVPCKIRAKRGCATHPRSIAERVRRTRISERMRKLQELVPHMDKQTNTSDMLDLAVDYIKDLQEQYKTLKDCRANCICSAK</sequence>
<dbReference type="EMBL" id="CM042034">
    <property type="protein sequence ID" value="KAI3760599.1"/>
    <property type="molecule type" value="Genomic_DNA"/>
</dbReference>
<reference evidence="1 2" key="2">
    <citation type="journal article" date="2022" name="Mol. Ecol. Resour.">
        <title>The genomes of chicory, endive, great burdock and yacon provide insights into Asteraceae paleo-polyploidization history and plant inulin production.</title>
        <authorList>
            <person name="Fan W."/>
            <person name="Wang S."/>
            <person name="Wang H."/>
            <person name="Wang A."/>
            <person name="Jiang F."/>
            <person name="Liu H."/>
            <person name="Zhao H."/>
            <person name="Xu D."/>
            <person name="Zhang Y."/>
        </authorList>
    </citation>
    <scope>NUCLEOTIDE SEQUENCE [LARGE SCALE GENOMIC DNA]</scope>
    <source>
        <strain evidence="2">cv. Yunnan</strain>
        <tissue evidence="1">Leaves</tissue>
    </source>
</reference>
<dbReference type="Proteomes" id="UP001056120">
    <property type="component" value="Linkage Group LG17"/>
</dbReference>
<comment type="caution">
    <text evidence="1">The sequence shown here is derived from an EMBL/GenBank/DDBJ whole genome shotgun (WGS) entry which is preliminary data.</text>
</comment>
<gene>
    <name evidence="1" type="ORF">L1987_50996</name>
</gene>
<evidence type="ECO:0000313" key="1">
    <source>
        <dbReference type="EMBL" id="KAI3760599.1"/>
    </source>
</evidence>
<accession>A0ACB9ENK6</accession>
<name>A0ACB9ENK6_9ASTR</name>
<keyword evidence="2" id="KW-1185">Reference proteome</keyword>